<feature type="signal peptide" evidence="1">
    <location>
        <begin position="1"/>
        <end position="17"/>
    </location>
</feature>
<name>A0ABP9YPE0_9FUNG</name>
<protein>
    <submittedName>
        <fullName evidence="2">Uncharacterized protein</fullName>
    </submittedName>
</protein>
<gene>
    <name evidence="2" type="ORF">MFLAVUS_002107</name>
</gene>
<keyword evidence="3" id="KW-1185">Reference proteome</keyword>
<feature type="chain" id="PRO_5046179384" evidence="1">
    <location>
        <begin position="18"/>
        <end position="224"/>
    </location>
</feature>
<comment type="caution">
    <text evidence="2">The sequence shown here is derived from an EMBL/GenBank/DDBJ whole genome shotgun (WGS) entry which is preliminary data.</text>
</comment>
<dbReference type="EMBL" id="BAABUK010000003">
    <property type="protein sequence ID" value="GAA5808712.1"/>
    <property type="molecule type" value="Genomic_DNA"/>
</dbReference>
<sequence>MRTTLAYLLLSALIVNAAQLEAVVDTGIDATNVVYSEQENVAAPTPVVAQVVVIDKNDVLSIAADMAIAAALAANKEAAEKEPLVEGTAETSLPLEQDIEQVVEMEQPNEVVADNVVDEVDVNVLDDPMDDTMAEEDLKQQELVSSHKPSLAVTESAFTFSPMTLAPESSRSAHGIMSASQLALPRITSSPVIAKVAKSNGNSIGLTNYWQVIVPVLLCLLGQY</sequence>
<dbReference type="Proteomes" id="UP001473302">
    <property type="component" value="Unassembled WGS sequence"/>
</dbReference>
<reference evidence="2 3" key="1">
    <citation type="submission" date="2024-04" db="EMBL/GenBank/DDBJ databases">
        <title>genome sequences of Mucor flavus KT1a and Helicostylum pulchrum KT1b strains isolated from the surface of a dry-aged beef.</title>
        <authorList>
            <person name="Toyotome T."/>
            <person name="Hosono M."/>
            <person name="Torimaru M."/>
            <person name="Fukuda K."/>
            <person name="Mikami N."/>
        </authorList>
    </citation>
    <scope>NUCLEOTIDE SEQUENCE [LARGE SCALE GENOMIC DNA]</scope>
    <source>
        <strain evidence="2 3">KT1a</strain>
    </source>
</reference>
<evidence type="ECO:0000313" key="2">
    <source>
        <dbReference type="EMBL" id="GAA5808712.1"/>
    </source>
</evidence>
<organism evidence="2 3">
    <name type="scientific">Mucor flavus</name>
    <dbReference type="NCBI Taxonomy" id="439312"/>
    <lineage>
        <taxon>Eukaryota</taxon>
        <taxon>Fungi</taxon>
        <taxon>Fungi incertae sedis</taxon>
        <taxon>Mucoromycota</taxon>
        <taxon>Mucoromycotina</taxon>
        <taxon>Mucoromycetes</taxon>
        <taxon>Mucorales</taxon>
        <taxon>Mucorineae</taxon>
        <taxon>Mucoraceae</taxon>
        <taxon>Mucor</taxon>
    </lineage>
</organism>
<keyword evidence="1" id="KW-0732">Signal</keyword>
<proteinExistence type="predicted"/>
<evidence type="ECO:0000256" key="1">
    <source>
        <dbReference type="SAM" id="SignalP"/>
    </source>
</evidence>
<evidence type="ECO:0000313" key="3">
    <source>
        <dbReference type="Proteomes" id="UP001473302"/>
    </source>
</evidence>
<accession>A0ABP9YPE0</accession>